<gene>
    <name evidence="2" type="ORF">SAMEA3906486_03119</name>
</gene>
<evidence type="ECO:0000313" key="2">
    <source>
        <dbReference type="EMBL" id="SAI70479.1"/>
    </source>
</evidence>
<dbReference type="EMBL" id="FKIF01000006">
    <property type="protein sequence ID" value="SAI70479.1"/>
    <property type="molecule type" value="Genomic_DNA"/>
</dbReference>
<dbReference type="STRING" id="288768.SAMEA3906486_03119"/>
<dbReference type="OrthoDB" id="8635944at2"/>
<evidence type="ECO:0000256" key="1">
    <source>
        <dbReference type="SAM" id="MobiDB-lite"/>
    </source>
</evidence>
<sequence>MIQVEYPFKTVTQAIVHALNDERRGGSPRPAASRLADARLADPPPFAGADLDAEKAMAERILSKELSRLHLAALRARYAPRQMRCCECNGQRPRLEWLAALREIANAAGQAMGQAGYADLRLALVQRHYEDNGERLETLAQRHHVSLSTVSRINSQVTPFLKGAKHGKNGALPLQGIDQAAYARAEDILRHAGFVE</sequence>
<proteinExistence type="predicted"/>
<name>A0A157SJ56_9BORD</name>
<dbReference type="RefSeq" id="WP_066128470.1">
    <property type="nucleotide sequence ID" value="NZ_FKIF01000006.1"/>
</dbReference>
<dbReference type="AlphaFoldDB" id="A0A157SJ56"/>
<evidence type="ECO:0000313" key="3">
    <source>
        <dbReference type="Proteomes" id="UP000076848"/>
    </source>
</evidence>
<organism evidence="2 3">
    <name type="scientific">Bordetella ansorpii</name>
    <dbReference type="NCBI Taxonomy" id="288768"/>
    <lineage>
        <taxon>Bacteria</taxon>
        <taxon>Pseudomonadati</taxon>
        <taxon>Pseudomonadota</taxon>
        <taxon>Betaproteobacteria</taxon>
        <taxon>Burkholderiales</taxon>
        <taxon>Alcaligenaceae</taxon>
        <taxon>Bordetella</taxon>
    </lineage>
</organism>
<reference evidence="2 3" key="1">
    <citation type="submission" date="2016-04" db="EMBL/GenBank/DDBJ databases">
        <authorList>
            <consortium name="Pathogen Informatics"/>
        </authorList>
    </citation>
    <scope>NUCLEOTIDE SEQUENCE [LARGE SCALE GENOMIC DNA]</scope>
    <source>
        <strain evidence="2 3">H050680373</strain>
    </source>
</reference>
<keyword evidence="3" id="KW-1185">Reference proteome</keyword>
<feature type="region of interest" description="Disordered" evidence="1">
    <location>
        <begin position="20"/>
        <end position="41"/>
    </location>
</feature>
<dbReference type="Proteomes" id="UP000076848">
    <property type="component" value="Unassembled WGS sequence"/>
</dbReference>
<protein>
    <submittedName>
        <fullName evidence="2">Uncharacterized protein</fullName>
    </submittedName>
</protein>
<accession>A0A157SJ56</accession>